<comment type="caution">
    <text evidence="1">The sequence shown here is derived from an EMBL/GenBank/DDBJ whole genome shotgun (WGS) entry which is preliminary data.</text>
</comment>
<reference evidence="1" key="1">
    <citation type="journal article" date="2020" name="Cell">
        <title>Large-Scale Comparative Analyses of Tick Genomes Elucidate Their Genetic Diversity and Vector Capacities.</title>
        <authorList>
            <consortium name="Tick Genome and Microbiome Consortium (TIGMIC)"/>
            <person name="Jia N."/>
            <person name="Wang J."/>
            <person name="Shi W."/>
            <person name="Du L."/>
            <person name="Sun Y."/>
            <person name="Zhan W."/>
            <person name="Jiang J.F."/>
            <person name="Wang Q."/>
            <person name="Zhang B."/>
            <person name="Ji P."/>
            <person name="Bell-Sakyi L."/>
            <person name="Cui X.M."/>
            <person name="Yuan T.T."/>
            <person name="Jiang B.G."/>
            <person name="Yang W.F."/>
            <person name="Lam T.T."/>
            <person name="Chang Q.C."/>
            <person name="Ding S.J."/>
            <person name="Wang X.J."/>
            <person name="Zhu J.G."/>
            <person name="Ruan X.D."/>
            <person name="Zhao L."/>
            <person name="Wei J.T."/>
            <person name="Ye R.Z."/>
            <person name="Que T.C."/>
            <person name="Du C.H."/>
            <person name="Zhou Y.H."/>
            <person name="Cheng J.X."/>
            <person name="Dai P.F."/>
            <person name="Guo W.B."/>
            <person name="Han X.H."/>
            <person name="Huang E.J."/>
            <person name="Li L.F."/>
            <person name="Wei W."/>
            <person name="Gao Y.C."/>
            <person name="Liu J.Z."/>
            <person name="Shao H.Z."/>
            <person name="Wang X."/>
            <person name="Wang C.C."/>
            <person name="Yang T.C."/>
            <person name="Huo Q.B."/>
            <person name="Li W."/>
            <person name="Chen H.Y."/>
            <person name="Chen S.E."/>
            <person name="Zhou L.G."/>
            <person name="Ni X.B."/>
            <person name="Tian J.H."/>
            <person name="Sheng Y."/>
            <person name="Liu T."/>
            <person name="Pan Y.S."/>
            <person name="Xia L.Y."/>
            <person name="Li J."/>
            <person name="Zhao F."/>
            <person name="Cao W.C."/>
        </authorList>
    </citation>
    <scope>NUCLEOTIDE SEQUENCE</scope>
    <source>
        <strain evidence="1">Rmic-2018</strain>
    </source>
</reference>
<reference evidence="1" key="2">
    <citation type="submission" date="2021-09" db="EMBL/GenBank/DDBJ databases">
        <authorList>
            <person name="Jia N."/>
            <person name="Wang J."/>
            <person name="Shi W."/>
            <person name="Du L."/>
            <person name="Sun Y."/>
            <person name="Zhan W."/>
            <person name="Jiang J."/>
            <person name="Wang Q."/>
            <person name="Zhang B."/>
            <person name="Ji P."/>
            <person name="Sakyi L.B."/>
            <person name="Cui X."/>
            <person name="Yuan T."/>
            <person name="Jiang B."/>
            <person name="Yang W."/>
            <person name="Lam T.T.-Y."/>
            <person name="Chang Q."/>
            <person name="Ding S."/>
            <person name="Wang X."/>
            <person name="Zhu J."/>
            <person name="Ruan X."/>
            <person name="Zhao L."/>
            <person name="Wei J."/>
            <person name="Que T."/>
            <person name="Du C."/>
            <person name="Cheng J."/>
            <person name="Dai P."/>
            <person name="Han X."/>
            <person name="Huang E."/>
            <person name="Gao Y."/>
            <person name="Liu J."/>
            <person name="Shao H."/>
            <person name="Ye R."/>
            <person name="Li L."/>
            <person name="Wei W."/>
            <person name="Wang X."/>
            <person name="Wang C."/>
            <person name="Huo Q."/>
            <person name="Li W."/>
            <person name="Guo W."/>
            <person name="Chen H."/>
            <person name="Chen S."/>
            <person name="Zhou L."/>
            <person name="Zhou L."/>
            <person name="Ni X."/>
            <person name="Tian J."/>
            <person name="Zhou Y."/>
            <person name="Sheng Y."/>
            <person name="Liu T."/>
            <person name="Pan Y."/>
            <person name="Xia L."/>
            <person name="Li J."/>
            <person name="Zhao F."/>
            <person name="Cao W."/>
        </authorList>
    </citation>
    <scope>NUCLEOTIDE SEQUENCE</scope>
    <source>
        <strain evidence="1">Rmic-2018</strain>
        <tissue evidence="1">Larvae</tissue>
    </source>
</reference>
<accession>A0A9J6EGX3</accession>
<keyword evidence="2" id="KW-1185">Reference proteome</keyword>
<organism evidence="1 2">
    <name type="scientific">Rhipicephalus microplus</name>
    <name type="common">Cattle tick</name>
    <name type="synonym">Boophilus microplus</name>
    <dbReference type="NCBI Taxonomy" id="6941"/>
    <lineage>
        <taxon>Eukaryota</taxon>
        <taxon>Metazoa</taxon>
        <taxon>Ecdysozoa</taxon>
        <taxon>Arthropoda</taxon>
        <taxon>Chelicerata</taxon>
        <taxon>Arachnida</taxon>
        <taxon>Acari</taxon>
        <taxon>Parasitiformes</taxon>
        <taxon>Ixodida</taxon>
        <taxon>Ixodoidea</taxon>
        <taxon>Ixodidae</taxon>
        <taxon>Rhipicephalinae</taxon>
        <taxon>Rhipicephalus</taxon>
        <taxon>Boophilus</taxon>
    </lineage>
</organism>
<evidence type="ECO:0000313" key="2">
    <source>
        <dbReference type="Proteomes" id="UP000821866"/>
    </source>
</evidence>
<gene>
    <name evidence="1" type="ORF">HPB51_013282</name>
</gene>
<sequence>MWREGGEDCGNKWCDEKRVAVPPRPALLRQGLISCQWRFEGRALPVLRFPLARYHGQRRLVRQTWAAAPQVDAGAPTMEGVGAVYSWCSFFSFSTRVAHLPPSRQIFGRTATFARSPRADSETPALRENRVCLQQLFDLVRNVRPSAALRTRYERFDQSMTSAKATSLERGAVLERSRSSSSAKACPSGIVYN</sequence>
<evidence type="ECO:0000313" key="1">
    <source>
        <dbReference type="EMBL" id="KAH8033479.1"/>
    </source>
</evidence>
<dbReference type="EMBL" id="JABSTU010000004">
    <property type="protein sequence ID" value="KAH8033479.1"/>
    <property type="molecule type" value="Genomic_DNA"/>
</dbReference>
<dbReference type="AlphaFoldDB" id="A0A9J6EGX3"/>
<proteinExistence type="predicted"/>
<protein>
    <submittedName>
        <fullName evidence="1">Uncharacterized protein</fullName>
    </submittedName>
</protein>
<dbReference type="Proteomes" id="UP000821866">
    <property type="component" value="Chromosome 2"/>
</dbReference>
<name>A0A9J6EGX3_RHIMP</name>